<proteinExistence type="inferred from homology"/>
<comment type="subcellular location">
    <subcellularLocation>
        <location evidence="6">Cytoplasm</location>
    </subcellularLocation>
</comment>
<dbReference type="GO" id="GO:0019674">
    <property type="term" value="P:NAD+ metabolic process"/>
    <property type="evidence" value="ECO:0007669"/>
    <property type="project" value="InterPro"/>
</dbReference>
<keyword evidence="8" id="KW-1185">Reference proteome</keyword>
<comment type="caution">
    <text evidence="7">The sequence shown here is derived from an EMBL/GenBank/DDBJ whole genome shotgun (WGS) entry which is preliminary data.</text>
</comment>
<evidence type="ECO:0000256" key="6">
    <source>
        <dbReference type="HAMAP-Rule" id="MF_00361"/>
    </source>
</evidence>
<accession>A0A8H9MEU3</accession>
<evidence type="ECO:0000256" key="3">
    <source>
        <dbReference type="ARBA" id="ARBA00022857"/>
    </source>
</evidence>
<dbReference type="HAMAP" id="MF_00361">
    <property type="entry name" value="NAD_kinase"/>
    <property type="match status" value="1"/>
</dbReference>
<keyword evidence="6" id="KW-0067">ATP-binding</keyword>
<dbReference type="GO" id="GO:0046872">
    <property type="term" value="F:metal ion binding"/>
    <property type="evidence" value="ECO:0007669"/>
    <property type="project" value="UniProtKB-UniRule"/>
</dbReference>
<comment type="similarity">
    <text evidence="6">Belongs to the NAD kinase family.</text>
</comment>
<comment type="cofactor">
    <cofactor evidence="6">
        <name>a divalent metal cation</name>
        <dbReference type="ChEBI" id="CHEBI:60240"/>
    </cofactor>
</comment>
<dbReference type="GO" id="GO:0051287">
    <property type="term" value="F:NAD binding"/>
    <property type="evidence" value="ECO:0007669"/>
    <property type="project" value="UniProtKB-ARBA"/>
</dbReference>
<dbReference type="InterPro" id="IPR016064">
    <property type="entry name" value="NAD/diacylglycerol_kinase_sf"/>
</dbReference>
<evidence type="ECO:0000313" key="8">
    <source>
        <dbReference type="Proteomes" id="UP000658656"/>
    </source>
</evidence>
<dbReference type="Gene3D" id="2.60.200.30">
    <property type="entry name" value="Probable inorganic polyphosphate/atp-NAD kinase, domain 2"/>
    <property type="match status" value="1"/>
</dbReference>
<feature type="binding site" evidence="6">
    <location>
        <begin position="68"/>
        <end position="69"/>
    </location>
    <ligand>
        <name>NAD(+)</name>
        <dbReference type="ChEBI" id="CHEBI:57540"/>
    </ligand>
</feature>
<evidence type="ECO:0000256" key="2">
    <source>
        <dbReference type="ARBA" id="ARBA00022777"/>
    </source>
</evidence>
<dbReference type="GO" id="GO:0005737">
    <property type="term" value="C:cytoplasm"/>
    <property type="evidence" value="ECO:0007669"/>
    <property type="project" value="UniProtKB-SubCell"/>
</dbReference>
<keyword evidence="3 6" id="KW-0521">NADP</keyword>
<name>A0A8H9MEU3_9PSEU</name>
<keyword evidence="6" id="KW-0547">Nucleotide-binding</keyword>
<dbReference type="EC" id="2.7.1.23" evidence="6"/>
<dbReference type="InterPro" id="IPR017438">
    <property type="entry name" value="ATP-NAD_kinase_N"/>
</dbReference>
<dbReference type="InterPro" id="IPR002504">
    <property type="entry name" value="NADK"/>
</dbReference>
<keyword evidence="6" id="KW-0963">Cytoplasm</keyword>
<feature type="binding site" evidence="6">
    <location>
        <begin position="133"/>
        <end position="134"/>
    </location>
    <ligand>
        <name>NAD(+)</name>
        <dbReference type="ChEBI" id="CHEBI:57540"/>
    </ligand>
</feature>
<dbReference type="GO" id="GO:0003951">
    <property type="term" value="F:NAD+ kinase activity"/>
    <property type="evidence" value="ECO:0007669"/>
    <property type="project" value="UniProtKB-UniRule"/>
</dbReference>
<dbReference type="EMBL" id="BNAV01000014">
    <property type="protein sequence ID" value="GHF80479.1"/>
    <property type="molecule type" value="Genomic_DNA"/>
</dbReference>
<dbReference type="OrthoDB" id="9774737at2"/>
<keyword evidence="4 6" id="KW-0520">NAD</keyword>
<feature type="active site" description="Proton acceptor" evidence="6">
    <location>
        <position position="68"/>
    </location>
</feature>
<keyword evidence="1 6" id="KW-0808">Transferase</keyword>
<dbReference type="AlphaFoldDB" id="A0A8H9MEU3"/>
<dbReference type="Pfam" id="PF20143">
    <property type="entry name" value="NAD_kinase_C"/>
    <property type="match status" value="1"/>
</dbReference>
<keyword evidence="2 6" id="KW-0418">Kinase</keyword>
<reference evidence="7" key="1">
    <citation type="journal article" date="2014" name="Int. J. Syst. Evol. Microbiol.">
        <title>Complete genome sequence of Corynebacterium casei LMG S-19264T (=DSM 44701T), isolated from a smear-ripened cheese.</title>
        <authorList>
            <consortium name="US DOE Joint Genome Institute (JGI-PGF)"/>
            <person name="Walter F."/>
            <person name="Albersmeier A."/>
            <person name="Kalinowski J."/>
            <person name="Ruckert C."/>
        </authorList>
    </citation>
    <scope>NUCLEOTIDE SEQUENCE</scope>
    <source>
        <strain evidence="7">CGMCC 4.7679</strain>
    </source>
</reference>
<gene>
    <name evidence="6 7" type="primary">nadK</name>
    <name evidence="7" type="ORF">GCM10017566_63220</name>
</gene>
<sequence length="295" mass="30985">MGIGNIGLVVHPSKPVDSSVRTILDFAAGHRCRVLVRKSQAARVPEAETVPDEEFAGQVDGILSLGGDGTMLGALRLVVGTSVPVLGVNHGNLGFLVEVQPHQLEMALEQLVREDFTVEPHSCLTTGEHTAFNDLVLTRLGRGAVSVDLTVNGQQFGYYRCDALVVATPTGSTAYNYAAGGPVVSPSAPALVVTPVAPMAGVSRPVVLGPSDEIRLHLAPDSAPVGLEVDGTEAEHLAPDGVVTARLLLDAAKVVRLSAGTHASRSRVKLSLLDLPLRPDQLLDLVPEHVRKRLG</sequence>
<dbReference type="SUPFAM" id="SSF111331">
    <property type="entry name" value="NAD kinase/diacylglycerol kinase-like"/>
    <property type="match status" value="1"/>
</dbReference>
<protein>
    <recommendedName>
        <fullName evidence="6">NAD kinase</fullName>
        <ecNumber evidence="6">2.7.1.23</ecNumber>
    </recommendedName>
    <alternativeName>
        <fullName evidence="6">ATP-dependent NAD kinase</fullName>
    </alternativeName>
</protein>
<dbReference type="InterPro" id="IPR017437">
    <property type="entry name" value="ATP-NAD_kinase_PpnK-typ_C"/>
</dbReference>
<feature type="binding site" evidence="6">
    <location>
        <position position="162"/>
    </location>
    <ligand>
        <name>NAD(+)</name>
        <dbReference type="ChEBI" id="CHEBI:57540"/>
    </ligand>
</feature>
<reference evidence="7" key="2">
    <citation type="submission" date="2020-09" db="EMBL/GenBank/DDBJ databases">
        <authorList>
            <person name="Sun Q."/>
            <person name="Zhou Y."/>
        </authorList>
    </citation>
    <scope>NUCLEOTIDE SEQUENCE</scope>
    <source>
        <strain evidence="7">CGMCC 4.7679</strain>
    </source>
</reference>
<dbReference type="RefSeq" id="WP_145932673.1">
    <property type="nucleotide sequence ID" value="NZ_BNAV01000014.1"/>
</dbReference>
<dbReference type="GO" id="GO:0006741">
    <property type="term" value="P:NADP+ biosynthetic process"/>
    <property type="evidence" value="ECO:0007669"/>
    <property type="project" value="UniProtKB-UniRule"/>
</dbReference>
<evidence type="ECO:0000256" key="1">
    <source>
        <dbReference type="ARBA" id="ARBA00022679"/>
    </source>
</evidence>
<dbReference type="PANTHER" id="PTHR20275">
    <property type="entry name" value="NAD KINASE"/>
    <property type="match status" value="1"/>
</dbReference>
<dbReference type="Proteomes" id="UP000658656">
    <property type="component" value="Unassembled WGS sequence"/>
</dbReference>
<dbReference type="GO" id="GO:0005524">
    <property type="term" value="F:ATP binding"/>
    <property type="evidence" value="ECO:0007669"/>
    <property type="project" value="UniProtKB-KW"/>
</dbReference>
<dbReference type="Gene3D" id="3.40.50.10330">
    <property type="entry name" value="Probable inorganic polyphosphate/atp-NAD kinase, domain 1"/>
    <property type="match status" value="1"/>
</dbReference>
<comment type="function">
    <text evidence="6">Involved in the regulation of the intracellular balance of NAD and NADP, and is a key enzyme in the biosynthesis of NADP. Catalyzes specifically the phosphorylation on 2'-hydroxyl of the adenosine moiety of NAD to yield NADP.</text>
</comment>
<evidence type="ECO:0000256" key="5">
    <source>
        <dbReference type="ARBA" id="ARBA00047925"/>
    </source>
</evidence>
<organism evidence="7 8">
    <name type="scientific">Amycolatopsis bartoniae</name>
    <dbReference type="NCBI Taxonomy" id="941986"/>
    <lineage>
        <taxon>Bacteria</taxon>
        <taxon>Bacillati</taxon>
        <taxon>Actinomycetota</taxon>
        <taxon>Actinomycetes</taxon>
        <taxon>Pseudonocardiales</taxon>
        <taxon>Pseudonocardiaceae</taxon>
        <taxon>Amycolatopsis</taxon>
    </lineage>
</organism>
<dbReference type="PANTHER" id="PTHR20275:SF0">
    <property type="entry name" value="NAD KINASE"/>
    <property type="match status" value="1"/>
</dbReference>
<evidence type="ECO:0000313" key="7">
    <source>
        <dbReference type="EMBL" id="GHF80479.1"/>
    </source>
</evidence>
<feature type="binding site" evidence="6">
    <location>
        <position position="160"/>
    </location>
    <ligand>
        <name>NAD(+)</name>
        <dbReference type="ChEBI" id="CHEBI:57540"/>
    </ligand>
</feature>
<evidence type="ECO:0000256" key="4">
    <source>
        <dbReference type="ARBA" id="ARBA00023027"/>
    </source>
</evidence>
<comment type="catalytic activity">
    <reaction evidence="5 6">
        <text>NAD(+) + ATP = ADP + NADP(+) + H(+)</text>
        <dbReference type="Rhea" id="RHEA:18629"/>
        <dbReference type="ChEBI" id="CHEBI:15378"/>
        <dbReference type="ChEBI" id="CHEBI:30616"/>
        <dbReference type="ChEBI" id="CHEBI:57540"/>
        <dbReference type="ChEBI" id="CHEBI:58349"/>
        <dbReference type="ChEBI" id="CHEBI:456216"/>
        <dbReference type="EC" id="2.7.1.23"/>
    </reaction>
</comment>
<dbReference type="Pfam" id="PF01513">
    <property type="entry name" value="NAD_kinase"/>
    <property type="match status" value="1"/>
</dbReference>
<comment type="caution">
    <text evidence="6">Lacks conserved residue(s) required for the propagation of feature annotation.</text>
</comment>
<feature type="binding site" evidence="6">
    <location>
        <position position="197"/>
    </location>
    <ligand>
        <name>NAD(+)</name>
        <dbReference type="ChEBI" id="CHEBI:57540"/>
    </ligand>
</feature>